<gene>
    <name evidence="2" type="ORF">NCTC4822_02788</name>
</gene>
<accession>A0A380CD75</accession>
<dbReference type="OrthoDB" id="2502371at2"/>
<proteinExistence type="predicted"/>
<dbReference type="Proteomes" id="UP000254519">
    <property type="component" value="Unassembled WGS sequence"/>
</dbReference>
<reference evidence="2 3" key="1">
    <citation type="submission" date="2018-06" db="EMBL/GenBank/DDBJ databases">
        <authorList>
            <consortium name="Pathogen Informatics"/>
            <person name="Doyle S."/>
        </authorList>
    </citation>
    <scope>NUCLEOTIDE SEQUENCE [LARGE SCALE GENOMIC DNA]</scope>
    <source>
        <strain evidence="3">ATCC 11859 / DSM 33 / NCIB 8841 / NCTC 4822</strain>
    </source>
</reference>
<protein>
    <submittedName>
        <fullName evidence="2">Protein of uncharacterized function C-terminus (DUF2399)</fullName>
    </submittedName>
</protein>
<dbReference type="Pfam" id="PF09664">
    <property type="entry name" value="DUF2399"/>
    <property type="match status" value="1"/>
</dbReference>
<organism evidence="2 3">
    <name type="scientific">Sporosarcina pasteurii</name>
    <name type="common">Bacillus pasteurii</name>
    <dbReference type="NCBI Taxonomy" id="1474"/>
    <lineage>
        <taxon>Bacteria</taxon>
        <taxon>Bacillati</taxon>
        <taxon>Bacillota</taxon>
        <taxon>Bacilli</taxon>
        <taxon>Bacillales</taxon>
        <taxon>Caryophanaceae</taxon>
        <taxon>Sporosarcina</taxon>
    </lineage>
</organism>
<sequence>MGPGLFIYQKLKAEEQLRADDSLKEMLQAEIRKSEKDLPMHFVQQLKQFTTEKSDSESWGKERVRKFTHFLMAYLRLRRRQERMEYKEIGATYYQKIGGSKEFDRYRDVFIHRLEKWLGAPIQTLGIISVGSIVPIYFTGPVLGNYSKYRIGTLHATTDIAVAEEDFRTDARILWLVENRAVLTRMAMEVPFLEDTQSIIIGVDGQIKGAHRKMIQQLCGNGSIQKVLIWVDYDKAGDVIARDLVNLIGKLPFRIIGNEGNLFATYEAFVDWSQTVPHAEQEMTLGGEEHWRKWISL</sequence>
<dbReference type="EMBL" id="UGYZ01000002">
    <property type="protein sequence ID" value="SUJ17089.1"/>
    <property type="molecule type" value="Genomic_DNA"/>
</dbReference>
<dbReference type="GO" id="GO:0003677">
    <property type="term" value="F:DNA binding"/>
    <property type="evidence" value="ECO:0007669"/>
    <property type="project" value="InterPro"/>
</dbReference>
<dbReference type="GO" id="GO:0005694">
    <property type="term" value="C:chromosome"/>
    <property type="evidence" value="ECO:0007669"/>
    <property type="project" value="InterPro"/>
</dbReference>
<name>A0A380CD75_SPOPA</name>
<feature type="domain" description="DUF2399" evidence="1">
    <location>
        <begin position="160"/>
        <end position="256"/>
    </location>
</feature>
<keyword evidence="3" id="KW-1185">Reference proteome</keyword>
<evidence type="ECO:0000313" key="3">
    <source>
        <dbReference type="Proteomes" id="UP000254519"/>
    </source>
</evidence>
<evidence type="ECO:0000259" key="1">
    <source>
        <dbReference type="Pfam" id="PF09664"/>
    </source>
</evidence>
<dbReference type="InterPro" id="IPR024465">
    <property type="entry name" value="DUF2399"/>
</dbReference>
<dbReference type="SUPFAM" id="SSF56726">
    <property type="entry name" value="DNA topoisomerase IV, alpha subunit"/>
    <property type="match status" value="1"/>
</dbReference>
<evidence type="ECO:0000313" key="2">
    <source>
        <dbReference type="EMBL" id="SUJ17089.1"/>
    </source>
</evidence>
<dbReference type="AlphaFoldDB" id="A0A380CD75"/>
<dbReference type="InterPro" id="IPR036078">
    <property type="entry name" value="Spo11/TopoVI_A_sf"/>
</dbReference>